<feature type="transmembrane region" description="Helical" evidence="1">
    <location>
        <begin position="175"/>
        <end position="199"/>
    </location>
</feature>
<keyword evidence="1" id="KW-0472">Membrane</keyword>
<evidence type="ECO:0000313" key="2">
    <source>
        <dbReference type="EMBL" id="MDO7842568.1"/>
    </source>
</evidence>
<evidence type="ECO:0000256" key="1">
    <source>
        <dbReference type="SAM" id="Phobius"/>
    </source>
</evidence>
<name>A0ABT8ZZ56_9SPHN</name>
<keyword evidence="1" id="KW-0812">Transmembrane</keyword>
<accession>A0ABT8ZZ56</accession>
<evidence type="ECO:0008006" key="4">
    <source>
        <dbReference type="Google" id="ProtNLM"/>
    </source>
</evidence>
<feature type="transmembrane region" description="Helical" evidence="1">
    <location>
        <begin position="219"/>
        <end position="241"/>
    </location>
</feature>
<evidence type="ECO:0000313" key="3">
    <source>
        <dbReference type="Proteomes" id="UP001176468"/>
    </source>
</evidence>
<comment type="caution">
    <text evidence="2">The sequence shown here is derived from an EMBL/GenBank/DDBJ whole genome shotgun (WGS) entry which is preliminary data.</text>
</comment>
<dbReference type="RefSeq" id="WP_304561024.1">
    <property type="nucleotide sequence ID" value="NZ_JAUQSZ010000005.1"/>
</dbReference>
<feature type="transmembrane region" description="Helical" evidence="1">
    <location>
        <begin position="111"/>
        <end position="142"/>
    </location>
</feature>
<organism evidence="2 3">
    <name type="scientific">Sphingomonas immobilis</name>
    <dbReference type="NCBI Taxonomy" id="3063997"/>
    <lineage>
        <taxon>Bacteria</taxon>
        <taxon>Pseudomonadati</taxon>
        <taxon>Pseudomonadota</taxon>
        <taxon>Alphaproteobacteria</taxon>
        <taxon>Sphingomonadales</taxon>
        <taxon>Sphingomonadaceae</taxon>
        <taxon>Sphingomonas</taxon>
    </lineage>
</organism>
<feature type="transmembrane region" description="Helical" evidence="1">
    <location>
        <begin position="70"/>
        <end position="91"/>
    </location>
</feature>
<keyword evidence="3" id="KW-1185">Reference proteome</keyword>
<reference evidence="2" key="1">
    <citation type="submission" date="2023-07" db="EMBL/GenBank/DDBJ databases">
        <authorList>
            <person name="Kim M.K."/>
        </authorList>
    </citation>
    <scope>NUCLEOTIDE SEQUENCE</scope>
    <source>
        <strain evidence="2">CA1-15</strain>
    </source>
</reference>
<sequence length="250" mass="26470">MKININTALADAWSMWSADRDLLLRIVGPLIFLPQFAALLLVPAMQIDASSDEAAARDAFVTWFSANGPWLAAVQVIALYGTLVLQMAYLSGDRPTLGKALADSLRLLPRFFLVAILVSAPAMAIAIPVIGLAMVLPALYLFGRWLLATPELVAERPVGAIEAIRRSFEMTRGNGLLMMAITGIMILAGQFASAPFLALGTILGGAPDANPVVKAVLDALAAASATAALLAAILVRIALYYQLRGIKRGT</sequence>
<dbReference type="EMBL" id="JAUQSZ010000005">
    <property type="protein sequence ID" value="MDO7842568.1"/>
    <property type="molecule type" value="Genomic_DNA"/>
</dbReference>
<feature type="transmembrane region" description="Helical" evidence="1">
    <location>
        <begin position="22"/>
        <end position="42"/>
    </location>
</feature>
<protein>
    <recommendedName>
        <fullName evidence="4">Glycerophosphoryl diester phosphodiesterase membrane domain-containing protein</fullName>
    </recommendedName>
</protein>
<dbReference type="Proteomes" id="UP001176468">
    <property type="component" value="Unassembled WGS sequence"/>
</dbReference>
<gene>
    <name evidence="2" type="ORF">Q5H94_09535</name>
</gene>
<proteinExistence type="predicted"/>
<keyword evidence="1" id="KW-1133">Transmembrane helix</keyword>